<gene>
    <name evidence="1" type="ORF">HMPREF1062_02976</name>
</gene>
<accession>I9FBI0</accession>
<evidence type="ECO:0000313" key="1">
    <source>
        <dbReference type="EMBL" id="EIY30559.1"/>
    </source>
</evidence>
<dbReference type="Proteomes" id="UP000003741">
    <property type="component" value="Unassembled WGS sequence"/>
</dbReference>
<comment type="caution">
    <text evidence="1">The sequence shown here is derived from an EMBL/GenBank/DDBJ whole genome shotgun (WGS) entry which is preliminary data.</text>
</comment>
<dbReference type="EMBL" id="AGXG01000063">
    <property type="protein sequence ID" value="EIY30559.1"/>
    <property type="molecule type" value="Genomic_DNA"/>
</dbReference>
<sequence>MLSVVKREKLYRSKIHTEVISGKLYLLIASIWDEESPMGIVFMCVSNNGFSIGLFSSLSR</sequence>
<keyword evidence="2" id="KW-1185">Reference proteome</keyword>
<name>I9FBI0_9BACE</name>
<dbReference type="HOGENOM" id="CLU_209553_0_0_10"/>
<evidence type="ECO:0000313" key="2">
    <source>
        <dbReference type="Proteomes" id="UP000003741"/>
    </source>
</evidence>
<dbReference type="AlphaFoldDB" id="I9FBI0"/>
<organism evidence="1 2">
    <name type="scientific">Bacteroides cellulosilyticus CL02T12C19</name>
    <dbReference type="NCBI Taxonomy" id="997874"/>
    <lineage>
        <taxon>Bacteria</taxon>
        <taxon>Pseudomonadati</taxon>
        <taxon>Bacteroidota</taxon>
        <taxon>Bacteroidia</taxon>
        <taxon>Bacteroidales</taxon>
        <taxon>Bacteroidaceae</taxon>
        <taxon>Bacteroides</taxon>
    </lineage>
</organism>
<proteinExistence type="predicted"/>
<reference evidence="1 2" key="1">
    <citation type="submission" date="2012-02" db="EMBL/GenBank/DDBJ databases">
        <title>The Genome Sequence of Bacteroides cellulosilyticus CL02T12C19.</title>
        <authorList>
            <consortium name="The Broad Institute Genome Sequencing Platform"/>
            <person name="Earl A."/>
            <person name="Ward D."/>
            <person name="Feldgarden M."/>
            <person name="Gevers D."/>
            <person name="Zitomersky N.L."/>
            <person name="Coyne M.J."/>
            <person name="Comstock L.E."/>
            <person name="Young S.K."/>
            <person name="Zeng Q."/>
            <person name="Gargeya S."/>
            <person name="Fitzgerald M."/>
            <person name="Haas B."/>
            <person name="Abouelleil A."/>
            <person name="Alvarado L."/>
            <person name="Arachchi H.M."/>
            <person name="Berlin A."/>
            <person name="Chapman S.B."/>
            <person name="Gearin G."/>
            <person name="Goldberg J."/>
            <person name="Griggs A."/>
            <person name="Gujja S."/>
            <person name="Hansen M."/>
            <person name="Heiman D."/>
            <person name="Howarth C."/>
            <person name="Larimer J."/>
            <person name="Lui A."/>
            <person name="MacDonald P.J.P."/>
            <person name="McCowen C."/>
            <person name="Montmayeur A."/>
            <person name="Murphy C."/>
            <person name="Neiman D."/>
            <person name="Pearson M."/>
            <person name="Priest M."/>
            <person name="Roberts A."/>
            <person name="Saif S."/>
            <person name="Shea T."/>
            <person name="Sisk P."/>
            <person name="Stolte C."/>
            <person name="Sykes S."/>
            <person name="Wortman J."/>
            <person name="Nusbaum C."/>
            <person name="Birren B."/>
        </authorList>
    </citation>
    <scope>NUCLEOTIDE SEQUENCE [LARGE SCALE GENOMIC DNA]</scope>
    <source>
        <strain evidence="1 2">CL02T12C19</strain>
    </source>
</reference>
<protein>
    <submittedName>
        <fullName evidence="1">Uncharacterized protein</fullName>
    </submittedName>
</protein>